<dbReference type="GO" id="GO:0006351">
    <property type="term" value="P:DNA-templated transcription"/>
    <property type="evidence" value="ECO:0007669"/>
    <property type="project" value="InterPro"/>
</dbReference>
<organism evidence="3 4">
    <name type="scientific">Patiria miniata</name>
    <name type="common">Bat star</name>
    <name type="synonym">Asterina miniata</name>
    <dbReference type="NCBI Taxonomy" id="46514"/>
    <lineage>
        <taxon>Eukaryota</taxon>
        <taxon>Metazoa</taxon>
        <taxon>Echinodermata</taxon>
        <taxon>Eleutherozoa</taxon>
        <taxon>Asterozoa</taxon>
        <taxon>Asteroidea</taxon>
        <taxon>Valvatacea</taxon>
        <taxon>Valvatida</taxon>
        <taxon>Asterinidae</taxon>
        <taxon>Patiria</taxon>
    </lineage>
</organism>
<dbReference type="Gene3D" id="1.20.5.170">
    <property type="match status" value="1"/>
</dbReference>
<dbReference type="Pfam" id="PF07716">
    <property type="entry name" value="bZIP_2"/>
    <property type="match status" value="1"/>
</dbReference>
<evidence type="ECO:0000313" key="3">
    <source>
        <dbReference type="EnsemblMetazoa" id="XP_038058170.1"/>
    </source>
</evidence>
<dbReference type="PROSITE" id="PS50217">
    <property type="entry name" value="BZIP"/>
    <property type="match status" value="1"/>
</dbReference>
<reference evidence="3" key="1">
    <citation type="submission" date="2022-11" db="UniProtKB">
        <authorList>
            <consortium name="EnsemblMetazoa"/>
        </authorList>
    </citation>
    <scope>IDENTIFICATION</scope>
</reference>
<feature type="compositionally biased region" description="Acidic residues" evidence="1">
    <location>
        <begin position="227"/>
        <end position="236"/>
    </location>
</feature>
<dbReference type="Proteomes" id="UP000887568">
    <property type="component" value="Unplaced"/>
</dbReference>
<keyword evidence="4" id="KW-1185">Reference proteome</keyword>
<dbReference type="GeneID" id="119729606"/>
<dbReference type="OrthoDB" id="10039716at2759"/>
<dbReference type="CDD" id="cd14813">
    <property type="entry name" value="bZIP_BmCbz-like"/>
    <property type="match status" value="1"/>
</dbReference>
<dbReference type="PANTHER" id="PTHR23334:SF20">
    <property type="entry name" value="BASIC LEUCINE ZIPPER 24"/>
    <property type="match status" value="1"/>
</dbReference>
<dbReference type="SMART" id="SM00338">
    <property type="entry name" value="BRLZ"/>
    <property type="match status" value="1"/>
</dbReference>
<sequence>MACRGIEEEETVGSRGPVVNPVEIISTGLSKDTSVIFGHQAPGTAQRASMPMSSLFNHGDPDLSFCDVLAAYPIETESDQPPTVDVEGFTDLMLFPDLMGVLEENLPGSFQDLPLDPMGGVGEPFKPRDVISSVSDGGEISPAESDASVDHFFNTFTDLTGFLQQLTEETGPTDLNDLATSIAGSNDPLMTDAEPSAMATTTLPTPVGSETACKEEECSPRRPAPSSDDDDDDDEAPPTKKARTSRHNASAKSAKQKYRQRRDKNNIASQRSRATRKQREGEMVVKAKELEAENARLRVRIDELTVIAEEARKCLVVSLSQK</sequence>
<dbReference type="GO" id="GO:0000981">
    <property type="term" value="F:DNA-binding transcription factor activity, RNA polymerase II-specific"/>
    <property type="evidence" value="ECO:0007669"/>
    <property type="project" value="TreeGrafter"/>
</dbReference>
<feature type="region of interest" description="Disordered" evidence="1">
    <location>
        <begin position="170"/>
        <end position="283"/>
    </location>
</feature>
<dbReference type="AlphaFoldDB" id="A0A914A3C2"/>
<dbReference type="EnsemblMetazoa" id="XM_038202242.1">
    <property type="protein sequence ID" value="XP_038058170.1"/>
    <property type="gene ID" value="LOC119729606"/>
</dbReference>
<accession>A0A914A3C2</accession>
<dbReference type="RefSeq" id="XP_038058170.1">
    <property type="nucleotide sequence ID" value="XM_038202242.1"/>
</dbReference>
<dbReference type="InterPro" id="IPR031106">
    <property type="entry name" value="C/EBP"/>
</dbReference>
<feature type="domain" description="BZIP" evidence="2">
    <location>
        <begin position="255"/>
        <end position="305"/>
    </location>
</feature>
<proteinExistence type="predicted"/>
<dbReference type="SUPFAM" id="SSF57959">
    <property type="entry name" value="Leucine zipper domain"/>
    <property type="match status" value="1"/>
</dbReference>
<dbReference type="InterPro" id="IPR046347">
    <property type="entry name" value="bZIP_sf"/>
</dbReference>
<dbReference type="PANTHER" id="PTHR23334">
    <property type="entry name" value="CCAAT/ENHANCER BINDING PROTEIN"/>
    <property type="match status" value="1"/>
</dbReference>
<dbReference type="InterPro" id="IPR004827">
    <property type="entry name" value="bZIP"/>
</dbReference>
<evidence type="ECO:0000259" key="2">
    <source>
        <dbReference type="PROSITE" id="PS50217"/>
    </source>
</evidence>
<evidence type="ECO:0000313" key="4">
    <source>
        <dbReference type="Proteomes" id="UP000887568"/>
    </source>
</evidence>
<name>A0A914A3C2_PATMI</name>
<dbReference type="GO" id="GO:0000978">
    <property type="term" value="F:RNA polymerase II cis-regulatory region sequence-specific DNA binding"/>
    <property type="evidence" value="ECO:0007669"/>
    <property type="project" value="TreeGrafter"/>
</dbReference>
<protein>
    <recommendedName>
        <fullName evidence="2">BZIP domain-containing protein</fullName>
    </recommendedName>
</protein>
<dbReference type="OMA" id="LFNHGDP"/>
<evidence type="ECO:0000256" key="1">
    <source>
        <dbReference type="SAM" id="MobiDB-lite"/>
    </source>
</evidence>